<proteinExistence type="predicted"/>
<dbReference type="SUPFAM" id="SSF52743">
    <property type="entry name" value="Subtilisin-like"/>
    <property type="match status" value="1"/>
</dbReference>
<evidence type="ECO:0000313" key="1">
    <source>
        <dbReference type="EMBL" id="KAL3313539.1"/>
    </source>
</evidence>
<organism evidence="1 2">
    <name type="scientific">Cichlidogyrus casuarinus</name>
    <dbReference type="NCBI Taxonomy" id="1844966"/>
    <lineage>
        <taxon>Eukaryota</taxon>
        <taxon>Metazoa</taxon>
        <taxon>Spiralia</taxon>
        <taxon>Lophotrochozoa</taxon>
        <taxon>Platyhelminthes</taxon>
        <taxon>Monogenea</taxon>
        <taxon>Monopisthocotylea</taxon>
        <taxon>Dactylogyridea</taxon>
        <taxon>Ancyrocephalidae</taxon>
        <taxon>Cichlidogyrus</taxon>
    </lineage>
</organism>
<dbReference type="EMBL" id="JBJKFK010001276">
    <property type="protein sequence ID" value="KAL3313539.1"/>
    <property type="molecule type" value="Genomic_DNA"/>
</dbReference>
<accession>A0ABD2Q1W9</accession>
<name>A0ABD2Q1W9_9PLAT</name>
<keyword evidence="2" id="KW-1185">Reference proteome</keyword>
<dbReference type="Proteomes" id="UP001626550">
    <property type="component" value="Unassembled WGS sequence"/>
</dbReference>
<evidence type="ECO:0000313" key="2">
    <source>
        <dbReference type="Proteomes" id="UP001626550"/>
    </source>
</evidence>
<reference evidence="1 2" key="1">
    <citation type="submission" date="2024-11" db="EMBL/GenBank/DDBJ databases">
        <title>Adaptive evolution of stress response genes in parasites aligns with host niche diversity.</title>
        <authorList>
            <person name="Hahn C."/>
            <person name="Resl P."/>
        </authorList>
    </citation>
    <scope>NUCLEOTIDE SEQUENCE [LARGE SCALE GENOMIC DNA]</scope>
    <source>
        <strain evidence="1">EGGRZ-B1_66</strain>
        <tissue evidence="1">Body</tissue>
    </source>
</reference>
<gene>
    <name evidence="1" type="ORF">Ciccas_007856</name>
</gene>
<protein>
    <submittedName>
        <fullName evidence="1">Uncharacterized protein</fullName>
    </submittedName>
</protein>
<dbReference type="AlphaFoldDB" id="A0ABD2Q1W9"/>
<comment type="caution">
    <text evidence="1">The sequence shown here is derived from an EMBL/GenBank/DDBJ whole genome shotgun (WGS) entry which is preliminary data.</text>
</comment>
<dbReference type="InterPro" id="IPR036852">
    <property type="entry name" value="Peptidase_S8/S53_dom_sf"/>
</dbReference>
<sequence length="103" mass="11550">MFVSWEELLRPNWEVGISCEKSHIPVVKAIDVQITWSQLSEALMSFIKQGVHVYSNSWGPGDNGNTTGGFASNPLIGIKYGIAIVSKLRNMRQWKCASKVKRQ</sequence>